<dbReference type="STRING" id="984486.A0A1E3QU20"/>
<dbReference type="OrthoDB" id="166803at2759"/>
<evidence type="ECO:0000256" key="9">
    <source>
        <dbReference type="ARBA" id="ARBA00023136"/>
    </source>
</evidence>
<gene>
    <name evidence="12" type="ORF">BABINDRAFT_26217</name>
</gene>
<keyword evidence="6 10" id="KW-0812">Transmembrane</keyword>
<dbReference type="InterPro" id="IPR032816">
    <property type="entry name" value="VTT_dom"/>
</dbReference>
<evidence type="ECO:0000256" key="7">
    <source>
        <dbReference type="ARBA" id="ARBA00022989"/>
    </source>
</evidence>
<proteinExistence type="inferred from homology"/>
<dbReference type="InterPro" id="IPR051076">
    <property type="entry name" value="Golgi_membrane_TVP38/TMEM64"/>
</dbReference>
<evidence type="ECO:0000256" key="3">
    <source>
        <dbReference type="ARBA" id="ARBA00008640"/>
    </source>
</evidence>
<comment type="function">
    <text evidence="1">Golgi membrane protein involved in vesicular trafficking and spindle migration.</text>
</comment>
<keyword evidence="8" id="KW-0333">Golgi apparatus</keyword>
<comment type="similarity">
    <text evidence="3">Belongs to the TVP38/TMEM64 family.</text>
</comment>
<feature type="transmembrane region" description="Helical" evidence="10">
    <location>
        <begin position="190"/>
        <end position="207"/>
    </location>
</feature>
<keyword evidence="7 10" id="KW-1133">Transmembrane helix</keyword>
<keyword evidence="9 10" id="KW-0472">Membrane</keyword>
<dbReference type="PANTHER" id="PTHR47549:SF1">
    <property type="entry name" value="GOLGI APPARATUS MEMBRANE PROTEIN TVP38"/>
    <property type="match status" value="1"/>
</dbReference>
<dbReference type="PANTHER" id="PTHR47549">
    <property type="entry name" value="GOLGI APPARATUS MEMBRANE PROTEIN TVP38-RELATED"/>
    <property type="match status" value="1"/>
</dbReference>
<feature type="transmembrane region" description="Helical" evidence="10">
    <location>
        <begin position="108"/>
        <end position="132"/>
    </location>
</feature>
<reference evidence="13" key="1">
    <citation type="submission" date="2016-05" db="EMBL/GenBank/DDBJ databases">
        <title>Comparative genomics of biotechnologically important yeasts.</title>
        <authorList>
            <consortium name="DOE Joint Genome Institute"/>
            <person name="Riley R."/>
            <person name="Haridas S."/>
            <person name="Wolfe K.H."/>
            <person name="Lopes M.R."/>
            <person name="Hittinger C.T."/>
            <person name="Goker M."/>
            <person name="Salamov A."/>
            <person name="Wisecaver J."/>
            <person name="Long T.M."/>
            <person name="Aerts A.L."/>
            <person name="Barry K."/>
            <person name="Choi C."/>
            <person name="Clum A."/>
            <person name="Coughlan A.Y."/>
            <person name="Deshpande S."/>
            <person name="Douglass A.P."/>
            <person name="Hanson S.J."/>
            <person name="Klenk H.-P."/>
            <person name="Labutti K."/>
            <person name="Lapidus A."/>
            <person name="Lindquist E."/>
            <person name="Lipzen A."/>
            <person name="Meier-Kolthoff J.P."/>
            <person name="Ohm R.A."/>
            <person name="Otillar R.P."/>
            <person name="Pangilinan J."/>
            <person name="Peng Y."/>
            <person name="Rokas A."/>
            <person name="Rosa C.A."/>
            <person name="Scheuner C."/>
            <person name="Sibirny A.A."/>
            <person name="Slot J.C."/>
            <person name="Stielow J.B."/>
            <person name="Sun H."/>
            <person name="Kurtzman C.P."/>
            <person name="Blackwell M."/>
            <person name="Grigoriev I.V."/>
            <person name="Jeffries T.W."/>
        </authorList>
    </citation>
    <scope>NUCLEOTIDE SEQUENCE [LARGE SCALE GENOMIC DNA]</scope>
    <source>
        <strain evidence="13">NRRL Y-12698</strain>
    </source>
</reference>
<dbReference type="GO" id="GO:0000022">
    <property type="term" value="P:mitotic spindle elongation"/>
    <property type="evidence" value="ECO:0007669"/>
    <property type="project" value="EnsemblFungi"/>
</dbReference>
<accession>A0A1E3QU20</accession>
<feature type="non-terminal residue" evidence="12">
    <location>
        <position position="277"/>
    </location>
</feature>
<feature type="domain" description="VTT" evidence="11">
    <location>
        <begin position="93"/>
        <end position="209"/>
    </location>
</feature>
<evidence type="ECO:0000256" key="6">
    <source>
        <dbReference type="ARBA" id="ARBA00022692"/>
    </source>
</evidence>
<evidence type="ECO:0000256" key="10">
    <source>
        <dbReference type="SAM" id="Phobius"/>
    </source>
</evidence>
<sequence>NNYLSRLGATSESLNALIGKTSAWFFAQPMWRRCLIVLILCFGGTVGLLVLIFHKKILEVMINSSAHWAKMRGGRLIMFALVFTVGFPPLIGFSALSTLTGMIYGFPYGWPLLASASVTGSLCSFVVFRYFLIERAQGFVKTNRNFAALSAIMREDKRLTLLILVRLCPLPYSLSNGALAAIPDISVMRYFLASLITSPKLLIHIFVGSKLKDIGETDESSTQLIDILSILITGLAATATTYIIYVKMQAKLQEFELTHPSDGAGSFDLYDQLEAGN</sequence>
<evidence type="ECO:0000256" key="5">
    <source>
        <dbReference type="ARBA" id="ARBA00020673"/>
    </source>
</evidence>
<feature type="transmembrane region" description="Helical" evidence="10">
    <location>
        <begin position="227"/>
        <end position="245"/>
    </location>
</feature>
<organism evidence="12 13">
    <name type="scientific">Babjeviella inositovora NRRL Y-12698</name>
    <dbReference type="NCBI Taxonomy" id="984486"/>
    <lineage>
        <taxon>Eukaryota</taxon>
        <taxon>Fungi</taxon>
        <taxon>Dikarya</taxon>
        <taxon>Ascomycota</taxon>
        <taxon>Saccharomycotina</taxon>
        <taxon>Pichiomycetes</taxon>
        <taxon>Serinales incertae sedis</taxon>
        <taxon>Babjeviella</taxon>
    </lineage>
</organism>
<comment type="subcellular location">
    <subcellularLocation>
        <location evidence="2">Golgi apparatus membrane</location>
        <topology evidence="2">Multi-pass membrane protein</topology>
    </subcellularLocation>
</comment>
<evidence type="ECO:0000313" key="12">
    <source>
        <dbReference type="EMBL" id="ODQ81183.1"/>
    </source>
</evidence>
<evidence type="ECO:0000256" key="2">
    <source>
        <dbReference type="ARBA" id="ARBA00004653"/>
    </source>
</evidence>
<keyword evidence="13" id="KW-1185">Reference proteome</keyword>
<feature type="non-terminal residue" evidence="12">
    <location>
        <position position="1"/>
    </location>
</feature>
<feature type="transmembrane region" description="Helical" evidence="10">
    <location>
        <begin position="30"/>
        <end position="53"/>
    </location>
</feature>
<protein>
    <recommendedName>
        <fullName evidence="4">Golgi apparatus membrane protein TVP38</fullName>
    </recommendedName>
    <alternativeName>
        <fullName evidence="5">Golgi apparatus membrane protein tvp38</fullName>
    </alternativeName>
</protein>
<dbReference type="Pfam" id="PF09335">
    <property type="entry name" value="VTT_dom"/>
    <property type="match status" value="1"/>
</dbReference>
<dbReference type="GO" id="GO:0016192">
    <property type="term" value="P:vesicle-mediated transport"/>
    <property type="evidence" value="ECO:0007669"/>
    <property type="project" value="EnsemblFungi"/>
</dbReference>
<feature type="transmembrane region" description="Helical" evidence="10">
    <location>
        <begin position="74"/>
        <end position="96"/>
    </location>
</feature>
<name>A0A1E3QU20_9ASCO</name>
<evidence type="ECO:0000313" key="13">
    <source>
        <dbReference type="Proteomes" id="UP000094336"/>
    </source>
</evidence>
<evidence type="ECO:0000256" key="8">
    <source>
        <dbReference type="ARBA" id="ARBA00023034"/>
    </source>
</evidence>
<evidence type="ECO:0000259" key="11">
    <source>
        <dbReference type="Pfam" id="PF09335"/>
    </source>
</evidence>
<dbReference type="RefSeq" id="XP_018986511.1">
    <property type="nucleotide sequence ID" value="XM_019131376.1"/>
</dbReference>
<dbReference type="AlphaFoldDB" id="A0A1E3QU20"/>
<dbReference type="Proteomes" id="UP000094336">
    <property type="component" value="Unassembled WGS sequence"/>
</dbReference>
<dbReference type="GO" id="GO:0000139">
    <property type="term" value="C:Golgi membrane"/>
    <property type="evidence" value="ECO:0007669"/>
    <property type="project" value="UniProtKB-SubCell"/>
</dbReference>
<evidence type="ECO:0000256" key="1">
    <source>
        <dbReference type="ARBA" id="ARBA00002978"/>
    </source>
</evidence>
<dbReference type="EMBL" id="KV454428">
    <property type="protein sequence ID" value="ODQ81183.1"/>
    <property type="molecule type" value="Genomic_DNA"/>
</dbReference>
<dbReference type="GeneID" id="30149229"/>
<evidence type="ECO:0000256" key="4">
    <source>
        <dbReference type="ARBA" id="ARBA00013533"/>
    </source>
</evidence>